<evidence type="ECO:0000313" key="9">
    <source>
        <dbReference type="Proteomes" id="UP000790580"/>
    </source>
</evidence>
<keyword evidence="6" id="KW-0963">Cytoplasm</keyword>
<dbReference type="SUPFAM" id="SSF81799">
    <property type="entry name" value="Putative methyltransferase TM0872, insert domain"/>
    <property type="match status" value="1"/>
</dbReference>
<dbReference type="PANTHER" id="PTHR11265">
    <property type="entry name" value="S-ADENOSYL-METHYLTRANSFERASE MRAW"/>
    <property type="match status" value="1"/>
</dbReference>
<feature type="binding site" evidence="6">
    <location>
        <begin position="35"/>
        <end position="37"/>
    </location>
    <ligand>
        <name>S-adenosyl-L-methionine</name>
        <dbReference type="ChEBI" id="CHEBI:59789"/>
    </ligand>
</feature>
<sequence>MEKQFEHETVLKNETVNGLNIKEDGIYVDCTLGGGGHSEQILRQLSEKGRLIAFDQDEIALEHAKNRLKGFSGKVTFVHSNFQHLKQELRNIGISEVNGFVFDLGVSSPQFDEPERGFSYRFDAPLDMRMDRSQSLTAFEVINHWQFEEIVKIIARYGEERFAKQIARKIEKAREKKPVETTFELVEIIKDAIPAPARRKGGHPAKRTFQAFRIAVNNELQVFEEALNDAIDMTASTGRIAVITFHSLEDRICKQVFKRRSTPQELPKGLPIIPEGFEGELSLVNRKPILASEEELESNSRAQSAKLRIAEKK</sequence>
<keyword evidence="9" id="KW-1185">Reference proteome</keyword>
<accession>A0ABS6JTH8</accession>
<comment type="similarity">
    <text evidence="1 6">Belongs to the methyltransferase superfamily. RsmH family.</text>
</comment>
<comment type="subcellular location">
    <subcellularLocation>
        <location evidence="6">Cytoplasm</location>
    </subcellularLocation>
</comment>
<organism evidence="8 9">
    <name type="scientific">Evansella alkalicola</name>
    <dbReference type="NCBI Taxonomy" id="745819"/>
    <lineage>
        <taxon>Bacteria</taxon>
        <taxon>Bacillati</taxon>
        <taxon>Bacillota</taxon>
        <taxon>Bacilli</taxon>
        <taxon>Bacillales</taxon>
        <taxon>Bacillaceae</taxon>
        <taxon>Evansella</taxon>
    </lineage>
</organism>
<evidence type="ECO:0000256" key="3">
    <source>
        <dbReference type="ARBA" id="ARBA00022603"/>
    </source>
</evidence>
<comment type="caution">
    <text evidence="8">The sequence shown here is derived from an EMBL/GenBank/DDBJ whole genome shotgun (WGS) entry which is preliminary data.</text>
</comment>
<gene>
    <name evidence="6 8" type="primary">rsmH</name>
    <name evidence="8" type="ORF">KS407_03210</name>
</gene>
<evidence type="ECO:0000256" key="5">
    <source>
        <dbReference type="ARBA" id="ARBA00022691"/>
    </source>
</evidence>
<dbReference type="Proteomes" id="UP000790580">
    <property type="component" value="Unassembled WGS sequence"/>
</dbReference>
<evidence type="ECO:0000313" key="8">
    <source>
        <dbReference type="EMBL" id="MBU9720450.1"/>
    </source>
</evidence>
<protein>
    <recommendedName>
        <fullName evidence="6">Ribosomal RNA small subunit methyltransferase H</fullName>
        <ecNumber evidence="6">2.1.1.199</ecNumber>
    </recommendedName>
    <alternativeName>
        <fullName evidence="6">16S rRNA m(4)C1402 methyltransferase</fullName>
    </alternativeName>
    <alternativeName>
        <fullName evidence="6">rRNA (cytosine-N(4)-)-methyltransferase RsmH</fullName>
    </alternativeName>
</protein>
<feature type="binding site" evidence="6">
    <location>
        <position position="55"/>
    </location>
    <ligand>
        <name>S-adenosyl-L-methionine</name>
        <dbReference type="ChEBI" id="CHEBI:59789"/>
    </ligand>
</feature>
<keyword evidence="2 6" id="KW-0698">rRNA processing</keyword>
<dbReference type="PANTHER" id="PTHR11265:SF0">
    <property type="entry name" value="12S RRNA N4-METHYLCYTIDINE METHYLTRANSFERASE"/>
    <property type="match status" value="1"/>
</dbReference>
<keyword evidence="4 6" id="KW-0808">Transferase</keyword>
<evidence type="ECO:0000256" key="1">
    <source>
        <dbReference type="ARBA" id="ARBA00010396"/>
    </source>
</evidence>
<evidence type="ECO:0000256" key="7">
    <source>
        <dbReference type="SAM" id="MobiDB-lite"/>
    </source>
</evidence>
<dbReference type="Gene3D" id="3.40.50.150">
    <property type="entry name" value="Vaccinia Virus protein VP39"/>
    <property type="match status" value="1"/>
</dbReference>
<evidence type="ECO:0000256" key="6">
    <source>
        <dbReference type="HAMAP-Rule" id="MF_01007"/>
    </source>
</evidence>
<dbReference type="HAMAP" id="MF_01007">
    <property type="entry name" value="16SrRNA_methyltr_H"/>
    <property type="match status" value="1"/>
</dbReference>
<feature type="binding site" evidence="6">
    <location>
        <position position="103"/>
    </location>
    <ligand>
        <name>S-adenosyl-L-methionine</name>
        <dbReference type="ChEBI" id="CHEBI:59789"/>
    </ligand>
</feature>
<dbReference type="SUPFAM" id="SSF53335">
    <property type="entry name" value="S-adenosyl-L-methionine-dependent methyltransferases"/>
    <property type="match status" value="1"/>
</dbReference>
<dbReference type="EMBL" id="JAHQCR010000017">
    <property type="protein sequence ID" value="MBU9720450.1"/>
    <property type="molecule type" value="Genomic_DNA"/>
</dbReference>
<dbReference type="Gene3D" id="1.10.150.170">
    <property type="entry name" value="Putative methyltransferase TM0872, insert domain"/>
    <property type="match status" value="1"/>
</dbReference>
<evidence type="ECO:0000256" key="4">
    <source>
        <dbReference type="ARBA" id="ARBA00022679"/>
    </source>
</evidence>
<reference evidence="8 9" key="1">
    <citation type="submission" date="2021-06" db="EMBL/GenBank/DDBJ databases">
        <title>Bacillus sp. RD4P76, an endophyte from a halophyte.</title>
        <authorList>
            <person name="Sun J.-Q."/>
        </authorList>
    </citation>
    <scope>NUCLEOTIDE SEQUENCE [LARGE SCALE GENOMIC DNA]</scope>
    <source>
        <strain evidence="8 9">JCM 17098</strain>
    </source>
</reference>
<evidence type="ECO:0000256" key="2">
    <source>
        <dbReference type="ARBA" id="ARBA00022552"/>
    </source>
</evidence>
<comment type="function">
    <text evidence="6">Specifically methylates the N4 position of cytidine in position 1402 (C1402) of 16S rRNA.</text>
</comment>
<comment type="catalytic activity">
    <reaction evidence="6">
        <text>cytidine(1402) in 16S rRNA + S-adenosyl-L-methionine = N(4)-methylcytidine(1402) in 16S rRNA + S-adenosyl-L-homocysteine + H(+)</text>
        <dbReference type="Rhea" id="RHEA:42928"/>
        <dbReference type="Rhea" id="RHEA-COMP:10286"/>
        <dbReference type="Rhea" id="RHEA-COMP:10287"/>
        <dbReference type="ChEBI" id="CHEBI:15378"/>
        <dbReference type="ChEBI" id="CHEBI:57856"/>
        <dbReference type="ChEBI" id="CHEBI:59789"/>
        <dbReference type="ChEBI" id="CHEBI:74506"/>
        <dbReference type="ChEBI" id="CHEBI:82748"/>
        <dbReference type="EC" id="2.1.1.199"/>
    </reaction>
</comment>
<feature type="binding site" evidence="6">
    <location>
        <position position="110"/>
    </location>
    <ligand>
        <name>S-adenosyl-L-methionine</name>
        <dbReference type="ChEBI" id="CHEBI:59789"/>
    </ligand>
</feature>
<name>A0ABS6JTH8_9BACI</name>
<feature type="binding site" evidence="6">
    <location>
        <position position="82"/>
    </location>
    <ligand>
        <name>S-adenosyl-L-methionine</name>
        <dbReference type="ChEBI" id="CHEBI:59789"/>
    </ligand>
</feature>
<feature type="region of interest" description="Disordered" evidence="7">
    <location>
        <begin position="294"/>
        <end position="313"/>
    </location>
</feature>
<dbReference type="GO" id="GO:0008168">
    <property type="term" value="F:methyltransferase activity"/>
    <property type="evidence" value="ECO:0007669"/>
    <property type="project" value="UniProtKB-KW"/>
</dbReference>
<dbReference type="Pfam" id="PF01795">
    <property type="entry name" value="Methyltransf_5"/>
    <property type="match status" value="1"/>
</dbReference>
<dbReference type="InterPro" id="IPR029063">
    <property type="entry name" value="SAM-dependent_MTases_sf"/>
</dbReference>
<keyword evidence="3 6" id="KW-0489">Methyltransferase</keyword>
<dbReference type="RefSeq" id="WP_088075807.1">
    <property type="nucleotide sequence ID" value="NZ_JAHQCR010000017.1"/>
</dbReference>
<keyword evidence="5 6" id="KW-0949">S-adenosyl-L-methionine</keyword>
<proteinExistence type="inferred from homology"/>
<dbReference type="GO" id="GO:0032259">
    <property type="term" value="P:methylation"/>
    <property type="evidence" value="ECO:0007669"/>
    <property type="project" value="UniProtKB-KW"/>
</dbReference>
<dbReference type="PIRSF" id="PIRSF004486">
    <property type="entry name" value="MraW"/>
    <property type="match status" value="1"/>
</dbReference>
<dbReference type="EC" id="2.1.1.199" evidence="6"/>
<dbReference type="NCBIfam" id="TIGR00006">
    <property type="entry name" value="16S rRNA (cytosine(1402)-N(4))-methyltransferase RsmH"/>
    <property type="match status" value="1"/>
</dbReference>
<dbReference type="InterPro" id="IPR002903">
    <property type="entry name" value="RsmH"/>
</dbReference>
<dbReference type="InterPro" id="IPR023397">
    <property type="entry name" value="SAM-dep_MeTrfase_MraW_recog"/>
</dbReference>